<dbReference type="InterPro" id="IPR019942">
    <property type="entry name" value="DapL/ALD1"/>
</dbReference>
<dbReference type="CDD" id="cd00609">
    <property type="entry name" value="AAT_like"/>
    <property type="match status" value="1"/>
</dbReference>
<evidence type="ECO:0000256" key="3">
    <source>
        <dbReference type="ARBA" id="ARBA00013138"/>
    </source>
</evidence>
<dbReference type="GO" id="GO:0030170">
    <property type="term" value="F:pyridoxal phosphate binding"/>
    <property type="evidence" value="ECO:0007669"/>
    <property type="project" value="UniProtKB-UniRule"/>
</dbReference>
<reference evidence="11" key="1">
    <citation type="journal article" date="2021" name="PeerJ">
        <title>Extensive microbial diversity within the chicken gut microbiome revealed by metagenomics and culture.</title>
        <authorList>
            <person name="Gilroy R."/>
            <person name="Ravi A."/>
            <person name="Getino M."/>
            <person name="Pursley I."/>
            <person name="Horton D.L."/>
            <person name="Alikhan N.F."/>
            <person name="Baker D."/>
            <person name="Gharbi K."/>
            <person name="Hall N."/>
            <person name="Watson M."/>
            <person name="Adriaenssens E.M."/>
            <person name="Foster-Nyarko E."/>
            <person name="Jarju S."/>
            <person name="Secka A."/>
            <person name="Antonio M."/>
            <person name="Oren A."/>
            <person name="Chaudhuri R.R."/>
            <person name="La Ragione R."/>
            <person name="Hildebrand F."/>
            <person name="Pallen M.J."/>
        </authorList>
    </citation>
    <scope>NUCLEOTIDE SEQUENCE</scope>
    <source>
        <strain evidence="11">CHK188-5543</strain>
    </source>
</reference>
<evidence type="ECO:0000313" key="11">
    <source>
        <dbReference type="EMBL" id="HIX65963.1"/>
    </source>
</evidence>
<dbReference type="NCBIfam" id="TIGR03542">
    <property type="entry name" value="DAPAT_plant"/>
    <property type="match status" value="1"/>
</dbReference>
<feature type="binding site" evidence="9">
    <location>
        <position position="205"/>
    </location>
    <ligand>
        <name>pyridoxal 5'-phosphate</name>
        <dbReference type="ChEBI" id="CHEBI:597326"/>
    </ligand>
</feature>
<dbReference type="GO" id="GO:0010285">
    <property type="term" value="F:L,L-diaminopimelate aminotransferase activity"/>
    <property type="evidence" value="ECO:0007669"/>
    <property type="project" value="UniProtKB-UniRule"/>
</dbReference>
<reference evidence="11" key="2">
    <citation type="submission" date="2021-04" db="EMBL/GenBank/DDBJ databases">
        <authorList>
            <person name="Gilroy R."/>
        </authorList>
    </citation>
    <scope>NUCLEOTIDE SEQUENCE</scope>
    <source>
        <strain evidence="11">CHK188-5543</strain>
    </source>
</reference>
<dbReference type="InterPro" id="IPR015424">
    <property type="entry name" value="PyrdxlP-dep_Trfase"/>
</dbReference>
<feature type="binding site" evidence="9">
    <location>
        <begin position="233"/>
        <end position="235"/>
    </location>
    <ligand>
        <name>pyridoxal 5'-phosphate</name>
        <dbReference type="ChEBI" id="CHEBI:597326"/>
    </ligand>
</feature>
<evidence type="ECO:0000259" key="10">
    <source>
        <dbReference type="Pfam" id="PF00155"/>
    </source>
</evidence>
<dbReference type="HAMAP" id="MF_01642">
    <property type="entry name" value="DapL_aminotrans_1"/>
    <property type="match status" value="1"/>
</dbReference>
<dbReference type="SUPFAM" id="SSF53383">
    <property type="entry name" value="PLP-dependent transferases"/>
    <property type="match status" value="1"/>
</dbReference>
<dbReference type="FunFam" id="3.40.640.10:FF:000099">
    <property type="entry name" value="LL-diaminopimelate aminotransferase, chloroplastic"/>
    <property type="match status" value="1"/>
</dbReference>
<sequence>MKVNEHFQNLGQSYLFTRINQLVAAYQKEHPDAQLLRMGIGDVTQPLVPAVVEAIHRAAEEMGHAETFHGYGPEQGYPFLREAIARYYAAKGVEVSPAEIFVSDGAKNDLGNLLDIFAGDNVVAVPDPVYPAYVDTNVMDGRPIRYLNGTPDNQFLPGPPDFHADLIYLCSPNNPTGAAYDREQLAAWVEYALAHQSLILYDAAYEGFLEGSDLPSTIFQIPGARRCAIEVCSLSKTAGFTGMRCGYTTIPLELEYQGASLHKLWGRRQATKHNGVSFVVQRAAEAVFSPEGMAQTRQALGVYRQNARLMADTLRELGIAFWGGIHSPYLWMRCPGFDSSWDYFSYLLENAHIIGTPGEGFGSMGEGFFRLSAFGTPESTRQAMEQFRRLHAKN</sequence>
<feature type="domain" description="Aminotransferase class I/classII large" evidence="10">
    <location>
        <begin position="35"/>
        <end position="386"/>
    </location>
</feature>
<dbReference type="Gene3D" id="3.40.640.10">
    <property type="entry name" value="Type I PLP-dependent aspartate aminotransferase-like (Major domain)"/>
    <property type="match status" value="1"/>
</dbReference>
<dbReference type="InterPro" id="IPR015421">
    <property type="entry name" value="PyrdxlP-dep_Trfase_major"/>
</dbReference>
<dbReference type="Proteomes" id="UP000886800">
    <property type="component" value="Unassembled WGS sequence"/>
</dbReference>
<comment type="catalytic activity">
    <reaction evidence="8 9">
        <text>(2S,6S)-2,6-diaminopimelate + 2-oxoglutarate = (S)-2,3,4,5-tetrahydrodipicolinate + L-glutamate + H2O + H(+)</text>
        <dbReference type="Rhea" id="RHEA:23988"/>
        <dbReference type="ChEBI" id="CHEBI:15377"/>
        <dbReference type="ChEBI" id="CHEBI:15378"/>
        <dbReference type="ChEBI" id="CHEBI:16810"/>
        <dbReference type="ChEBI" id="CHEBI:16845"/>
        <dbReference type="ChEBI" id="CHEBI:29985"/>
        <dbReference type="ChEBI" id="CHEBI:57609"/>
        <dbReference type="EC" id="2.6.1.83"/>
    </reaction>
</comment>
<evidence type="ECO:0000256" key="4">
    <source>
        <dbReference type="ARBA" id="ARBA00018052"/>
    </source>
</evidence>
<keyword evidence="5 9" id="KW-0032">Aminotransferase</keyword>
<evidence type="ECO:0000313" key="12">
    <source>
        <dbReference type="Proteomes" id="UP000886800"/>
    </source>
</evidence>
<comment type="similarity">
    <text evidence="9">Belongs to the class-I pyridoxal-phosphate-dependent aminotransferase family. LL-diaminopimelate aminotransferase subfamily.</text>
</comment>
<protein>
    <recommendedName>
        <fullName evidence="4 9">LL-diaminopimelate aminotransferase</fullName>
        <shortName evidence="9">DAP-AT</shortName>
        <shortName evidence="9">DAP-aminotransferase</shortName>
        <shortName evidence="9">LL-DAP-aminotransferase</shortName>
        <ecNumber evidence="3 9">2.6.1.83</ecNumber>
    </recommendedName>
</protein>
<proteinExistence type="inferred from homology"/>
<feature type="binding site" evidence="9">
    <location>
        <position position="274"/>
    </location>
    <ligand>
        <name>pyridoxal 5'-phosphate</name>
        <dbReference type="ChEBI" id="CHEBI:597326"/>
    </ligand>
</feature>
<dbReference type="Gene3D" id="3.90.1150.10">
    <property type="entry name" value="Aspartate Aminotransferase, domain 1"/>
    <property type="match status" value="1"/>
</dbReference>
<evidence type="ECO:0000256" key="5">
    <source>
        <dbReference type="ARBA" id="ARBA00022576"/>
    </source>
</evidence>
<name>A0A9D1WRP7_9FIRM</name>
<feature type="modified residue" description="N6-(pyridoxal phosphate)lysine" evidence="9">
    <location>
        <position position="236"/>
    </location>
</feature>
<keyword evidence="7 9" id="KW-0663">Pyridoxal phosphate</keyword>
<feature type="binding site" evidence="9">
    <location>
        <position position="130"/>
    </location>
    <ligand>
        <name>pyridoxal 5'-phosphate</name>
        <dbReference type="ChEBI" id="CHEBI:597326"/>
    </ligand>
</feature>
<feature type="binding site" evidence="9">
    <location>
        <position position="274"/>
    </location>
    <ligand>
        <name>substrate</name>
    </ligand>
</feature>
<feature type="binding site" evidence="9">
    <location>
        <begin position="106"/>
        <end position="107"/>
    </location>
    <ligand>
        <name>pyridoxal 5'-phosphate</name>
        <dbReference type="ChEBI" id="CHEBI:597326"/>
    </ligand>
</feature>
<comment type="caution">
    <text evidence="11">The sequence shown here is derived from an EMBL/GenBank/DDBJ whole genome shotgun (WGS) entry which is preliminary data.</text>
</comment>
<feature type="binding site" evidence="9">
    <location>
        <position position="41"/>
    </location>
    <ligand>
        <name>substrate</name>
    </ligand>
</feature>
<evidence type="ECO:0000256" key="7">
    <source>
        <dbReference type="ARBA" id="ARBA00022898"/>
    </source>
</evidence>
<feature type="binding site" evidence="9">
    <location>
        <position position="107"/>
    </location>
    <ligand>
        <name>substrate</name>
    </ligand>
</feature>
<feature type="binding site" evidence="9">
    <location>
        <position position="244"/>
    </location>
    <ligand>
        <name>pyridoxal 5'-phosphate</name>
        <dbReference type="ChEBI" id="CHEBI:597326"/>
    </ligand>
</feature>
<organism evidence="11 12">
    <name type="scientific">Candidatus Anaerotruncus excrementipullorum</name>
    <dbReference type="NCBI Taxonomy" id="2838465"/>
    <lineage>
        <taxon>Bacteria</taxon>
        <taxon>Bacillati</taxon>
        <taxon>Bacillota</taxon>
        <taxon>Clostridia</taxon>
        <taxon>Eubacteriales</taxon>
        <taxon>Oscillospiraceae</taxon>
        <taxon>Anaerotruncus</taxon>
    </lineage>
</organism>
<accession>A0A9D1WRP7</accession>
<dbReference type="AlphaFoldDB" id="A0A9D1WRP7"/>
<dbReference type="EC" id="2.6.1.83" evidence="3 9"/>
<keyword evidence="6 9" id="KW-0808">Transferase</keyword>
<evidence type="ECO:0000256" key="8">
    <source>
        <dbReference type="ARBA" id="ARBA00051934"/>
    </source>
</evidence>
<dbReference type="InterPro" id="IPR015422">
    <property type="entry name" value="PyrdxlP-dep_Trfase_small"/>
</dbReference>
<feature type="binding site" evidence="9">
    <location>
        <position position="174"/>
    </location>
    <ligand>
        <name>substrate</name>
    </ligand>
</feature>
<comment type="subunit">
    <text evidence="9">Homodimer.</text>
</comment>
<evidence type="ECO:0000256" key="1">
    <source>
        <dbReference type="ARBA" id="ARBA00001933"/>
    </source>
</evidence>
<evidence type="ECO:0000256" key="9">
    <source>
        <dbReference type="HAMAP-Rule" id="MF_01642"/>
    </source>
</evidence>
<dbReference type="EMBL" id="DXES01000152">
    <property type="protein sequence ID" value="HIX65963.1"/>
    <property type="molecule type" value="Genomic_DNA"/>
</dbReference>
<dbReference type="PANTHER" id="PTHR43144">
    <property type="entry name" value="AMINOTRANSFERASE"/>
    <property type="match status" value="1"/>
</dbReference>
<evidence type="ECO:0000256" key="2">
    <source>
        <dbReference type="ARBA" id="ARBA00004982"/>
    </source>
</evidence>
<feature type="binding site" evidence="9">
    <location>
        <position position="71"/>
    </location>
    <ligand>
        <name>pyridoxal 5'-phosphate</name>
        <dbReference type="ChEBI" id="CHEBI:597326"/>
    </ligand>
</feature>
<feature type="binding site" evidence="9">
    <location>
        <position position="370"/>
    </location>
    <ligand>
        <name>substrate</name>
    </ligand>
</feature>
<dbReference type="InterPro" id="IPR004839">
    <property type="entry name" value="Aminotransferase_I/II_large"/>
</dbReference>
<feature type="binding site" evidence="9">
    <location>
        <position position="130"/>
    </location>
    <ligand>
        <name>substrate</name>
    </ligand>
</feature>
<gene>
    <name evidence="9" type="primary">dapL</name>
    <name evidence="11" type="ORF">H9736_06910</name>
</gene>
<feature type="binding site" evidence="9">
    <location>
        <position position="174"/>
    </location>
    <ligand>
        <name>pyridoxal 5'-phosphate</name>
        <dbReference type="ChEBI" id="CHEBI:597326"/>
    </ligand>
</feature>
<comment type="pathway">
    <text evidence="2 9">Amino-acid biosynthesis; L-lysine biosynthesis via DAP pathway; LL-2,6-diaminopimelate from (S)-tetrahydrodipicolinate (aminotransferase route): step 1/1.</text>
</comment>
<comment type="function">
    <text evidence="9">Involved in the synthesis of meso-diaminopimelate (m-DAP or DL-DAP), required for both lysine and peptidoglycan biosynthesis. Catalyzes the direct conversion of tetrahydrodipicolinate to LL-diaminopimelate.</text>
</comment>
<dbReference type="GO" id="GO:0033362">
    <property type="term" value="P:lysine biosynthetic process via diaminopimelate, diaminopimelate-aminotransferase pathway"/>
    <property type="evidence" value="ECO:0007669"/>
    <property type="project" value="UniProtKB-UniRule"/>
</dbReference>
<evidence type="ECO:0000256" key="6">
    <source>
        <dbReference type="ARBA" id="ARBA00022679"/>
    </source>
</evidence>
<comment type="cofactor">
    <cofactor evidence="1 9">
        <name>pyridoxal 5'-phosphate</name>
        <dbReference type="ChEBI" id="CHEBI:597326"/>
    </cofactor>
</comment>
<dbReference type="Pfam" id="PF00155">
    <property type="entry name" value="Aminotran_1_2"/>
    <property type="match status" value="1"/>
</dbReference>
<feature type="binding site" evidence="9">
    <location>
        <position position="14"/>
    </location>
    <ligand>
        <name>substrate</name>
    </ligand>
</feature>